<feature type="active site" evidence="5">
    <location>
        <position position="18"/>
    </location>
</feature>
<dbReference type="GO" id="GO:0003998">
    <property type="term" value="F:acylphosphatase activity"/>
    <property type="evidence" value="ECO:0007669"/>
    <property type="project" value="UniProtKB-EC"/>
</dbReference>
<evidence type="ECO:0000256" key="1">
    <source>
        <dbReference type="ARBA" id="ARBA00005614"/>
    </source>
</evidence>
<name>A0A0R1W6E3_9LACO</name>
<sequence>MKSVQINVQGIVQGVGFRWSVSKEARDLAIVGLISNLSDGTVYIEAQGSAEHIDQLIDFIKKGPTPFAKIYHMDVNTQQIKKYKRFYIK</sequence>
<dbReference type="eggNOG" id="COG1254">
    <property type="taxonomic scope" value="Bacteria"/>
</dbReference>
<proteinExistence type="inferred from homology"/>
<dbReference type="InterPro" id="IPR017968">
    <property type="entry name" value="Acylphosphatase_CS"/>
</dbReference>
<dbReference type="PANTHER" id="PTHR47268:SF4">
    <property type="entry name" value="ACYLPHOSPHATASE"/>
    <property type="match status" value="1"/>
</dbReference>
<dbReference type="InterPro" id="IPR036046">
    <property type="entry name" value="Acylphosphatase-like_dom_sf"/>
</dbReference>
<evidence type="ECO:0000256" key="4">
    <source>
        <dbReference type="ARBA" id="ARBA00047645"/>
    </source>
</evidence>
<comment type="caution">
    <text evidence="8">The sequence shown here is derived from an EMBL/GenBank/DDBJ whole genome shotgun (WGS) entry which is preliminary data.</text>
</comment>
<dbReference type="InterPro" id="IPR001792">
    <property type="entry name" value="Acylphosphatase-like_dom"/>
</dbReference>
<evidence type="ECO:0000259" key="7">
    <source>
        <dbReference type="PROSITE" id="PS51160"/>
    </source>
</evidence>
<evidence type="ECO:0000256" key="6">
    <source>
        <dbReference type="RuleBase" id="RU004168"/>
    </source>
</evidence>
<evidence type="ECO:0000313" key="8">
    <source>
        <dbReference type="EMBL" id="KRM13223.1"/>
    </source>
</evidence>
<comment type="catalytic activity">
    <reaction evidence="4 5">
        <text>an acyl phosphate + H2O = a carboxylate + phosphate + H(+)</text>
        <dbReference type="Rhea" id="RHEA:14965"/>
        <dbReference type="ChEBI" id="CHEBI:15377"/>
        <dbReference type="ChEBI" id="CHEBI:15378"/>
        <dbReference type="ChEBI" id="CHEBI:29067"/>
        <dbReference type="ChEBI" id="CHEBI:43474"/>
        <dbReference type="ChEBI" id="CHEBI:59918"/>
        <dbReference type="EC" id="3.6.1.7"/>
    </reaction>
</comment>
<dbReference type="EMBL" id="AZGF01000003">
    <property type="protein sequence ID" value="KRM13223.1"/>
    <property type="molecule type" value="Genomic_DNA"/>
</dbReference>
<dbReference type="SUPFAM" id="SSF54975">
    <property type="entry name" value="Acylphosphatase/BLUF domain-like"/>
    <property type="match status" value="1"/>
</dbReference>
<dbReference type="RefSeq" id="WP_010622027.1">
    <property type="nucleotide sequence ID" value="NZ_AZGF01000003.1"/>
</dbReference>
<evidence type="ECO:0000256" key="5">
    <source>
        <dbReference type="PROSITE-ProRule" id="PRU00520"/>
    </source>
</evidence>
<dbReference type="PANTHER" id="PTHR47268">
    <property type="entry name" value="ACYLPHOSPHATASE"/>
    <property type="match status" value="1"/>
</dbReference>
<accession>A0A0R1W6E3</accession>
<dbReference type="Gene3D" id="3.30.70.100">
    <property type="match status" value="1"/>
</dbReference>
<dbReference type="STRING" id="1423807.FD16_GL001368"/>
<dbReference type="AlphaFoldDB" id="A0A0R1W6E3"/>
<dbReference type="PROSITE" id="PS00150">
    <property type="entry name" value="ACYLPHOSPHATASE_1"/>
    <property type="match status" value="1"/>
</dbReference>
<dbReference type="InterPro" id="IPR020456">
    <property type="entry name" value="Acylphosphatase"/>
</dbReference>
<keyword evidence="9" id="KW-1185">Reference proteome</keyword>
<dbReference type="PATRIC" id="fig|1423807.3.peg.1396"/>
<evidence type="ECO:0000256" key="3">
    <source>
        <dbReference type="ARBA" id="ARBA00015991"/>
    </source>
</evidence>
<reference evidence="8 9" key="1">
    <citation type="journal article" date="2015" name="Genome Announc.">
        <title>Expanding the biotechnology potential of lactobacilli through comparative genomics of 213 strains and associated genera.</title>
        <authorList>
            <person name="Sun Z."/>
            <person name="Harris H.M."/>
            <person name="McCann A."/>
            <person name="Guo C."/>
            <person name="Argimon S."/>
            <person name="Zhang W."/>
            <person name="Yang X."/>
            <person name="Jeffery I.B."/>
            <person name="Cooney J.C."/>
            <person name="Kagawa T.F."/>
            <person name="Liu W."/>
            <person name="Song Y."/>
            <person name="Salvetti E."/>
            <person name="Wrobel A."/>
            <person name="Rasinkangas P."/>
            <person name="Parkhill J."/>
            <person name="Rea M.C."/>
            <person name="O'Sullivan O."/>
            <person name="Ritari J."/>
            <person name="Douillard F.P."/>
            <person name="Paul Ross R."/>
            <person name="Yang R."/>
            <person name="Briner A.E."/>
            <person name="Felis G.E."/>
            <person name="de Vos W.M."/>
            <person name="Barrangou R."/>
            <person name="Klaenhammer T.R."/>
            <person name="Caufield P.W."/>
            <person name="Cui Y."/>
            <person name="Zhang H."/>
            <person name="O'Toole P.W."/>
        </authorList>
    </citation>
    <scope>NUCLEOTIDE SEQUENCE [LARGE SCALE GENOMIC DNA]</scope>
    <source>
        <strain evidence="8 9">DSM 5007</strain>
    </source>
</reference>
<protein>
    <recommendedName>
        <fullName evidence="3 5">acylphosphatase</fullName>
        <ecNumber evidence="2 5">3.6.1.7</ecNumber>
    </recommendedName>
</protein>
<feature type="domain" description="Acylphosphatase-like" evidence="7">
    <location>
        <begin position="3"/>
        <end position="89"/>
    </location>
</feature>
<evidence type="ECO:0000256" key="2">
    <source>
        <dbReference type="ARBA" id="ARBA00012150"/>
    </source>
</evidence>
<dbReference type="PROSITE" id="PS51160">
    <property type="entry name" value="ACYLPHOSPHATASE_3"/>
    <property type="match status" value="1"/>
</dbReference>
<feature type="active site" evidence="5">
    <location>
        <position position="36"/>
    </location>
</feature>
<gene>
    <name evidence="8" type="ORF">FD16_GL001368</name>
</gene>
<comment type="similarity">
    <text evidence="1 6">Belongs to the acylphosphatase family.</text>
</comment>
<keyword evidence="5" id="KW-0378">Hydrolase</keyword>
<organism evidence="8 9">
    <name type="scientific">Paucilactobacillus suebicus DSM 5007 = KCTC 3549</name>
    <dbReference type="NCBI Taxonomy" id="1423807"/>
    <lineage>
        <taxon>Bacteria</taxon>
        <taxon>Bacillati</taxon>
        <taxon>Bacillota</taxon>
        <taxon>Bacilli</taxon>
        <taxon>Lactobacillales</taxon>
        <taxon>Lactobacillaceae</taxon>
        <taxon>Paucilactobacillus</taxon>
    </lineage>
</organism>
<dbReference type="Proteomes" id="UP000051820">
    <property type="component" value="Unassembled WGS sequence"/>
</dbReference>
<dbReference type="OrthoDB" id="9808093at2"/>
<evidence type="ECO:0000313" key="9">
    <source>
        <dbReference type="Proteomes" id="UP000051820"/>
    </source>
</evidence>
<dbReference type="PRINTS" id="PR00112">
    <property type="entry name" value="ACYLPHPHTASE"/>
</dbReference>
<dbReference type="EC" id="3.6.1.7" evidence="2 5"/>
<dbReference type="Pfam" id="PF00708">
    <property type="entry name" value="Acylphosphatase"/>
    <property type="match status" value="1"/>
</dbReference>